<sequence>MSSISVKPRCLFIVHSLSLLALLWQTDGRTARDKKQNGKADSEDFYEITESDNVFAKRLEETAGWRRKCRIRLTE</sequence>
<reference evidence="1 2" key="1">
    <citation type="submission" date="2017-04" db="EMBL/GenBank/DDBJ databases">
        <title>Emergence of KPC-2-producing Citrobacter isolates from sediments of a Chinese river.</title>
        <authorList>
            <person name="Zheng B."/>
        </authorList>
    </citation>
    <scope>NUCLEOTIDE SEQUENCE [LARGE SCALE GENOMIC DNA]</scope>
    <source>
        <strain evidence="1 2">C191</strain>
    </source>
</reference>
<evidence type="ECO:0000313" key="1">
    <source>
        <dbReference type="EMBL" id="OYQ97933.1"/>
    </source>
</evidence>
<evidence type="ECO:0000313" key="2">
    <source>
        <dbReference type="Proteomes" id="UP000215827"/>
    </source>
</evidence>
<accession>A0AA44NIE3</accession>
<protein>
    <submittedName>
        <fullName evidence="1">Uncharacterized protein</fullName>
    </submittedName>
</protein>
<name>A0AA44NIE3_CITFR</name>
<dbReference type="AlphaFoldDB" id="A0AA44NIE3"/>
<dbReference type="Proteomes" id="UP000215827">
    <property type="component" value="Unassembled WGS sequence"/>
</dbReference>
<proteinExistence type="predicted"/>
<dbReference type="EMBL" id="NEFA01000038">
    <property type="protein sequence ID" value="OYQ97933.1"/>
    <property type="molecule type" value="Genomic_DNA"/>
</dbReference>
<comment type="caution">
    <text evidence="1">The sequence shown here is derived from an EMBL/GenBank/DDBJ whole genome shotgun (WGS) entry which is preliminary data.</text>
</comment>
<organism evidence="1 2">
    <name type="scientific">Citrobacter freundii</name>
    <dbReference type="NCBI Taxonomy" id="546"/>
    <lineage>
        <taxon>Bacteria</taxon>
        <taxon>Pseudomonadati</taxon>
        <taxon>Pseudomonadota</taxon>
        <taxon>Gammaproteobacteria</taxon>
        <taxon>Enterobacterales</taxon>
        <taxon>Enterobacteriaceae</taxon>
        <taxon>Citrobacter</taxon>
        <taxon>Citrobacter freundii complex</taxon>
    </lineage>
</organism>
<gene>
    <name evidence="1" type="ORF">B9P89_23250</name>
</gene>